<evidence type="ECO:0000256" key="3">
    <source>
        <dbReference type="ARBA" id="ARBA00022989"/>
    </source>
</evidence>
<keyword evidence="3 6" id="KW-1133">Transmembrane helix</keyword>
<sequence length="550" mass="59568">MSQTTTATERPESPNLLDKLDDIAPPSLAQFDAFPKLPSSYKTRSESRGFLTVFVTFMAFLLVLNDFGEYIWGWPDYEFSVDGNMANDMNVNVDLVVNMPCQYLSVDLRDAVGDRLYLSDGFRRDGTLFDVGQATSLKEHAEALSARQAIAQSRKSRGFLATLFRRSQSQYRPTYNYQPSGSACRVFGTIPVKKVTANLHITTLGHGYVSAQHVDHRLMNLSHVITEFSFGPYFPEITQPLDNSFELTDQHFIAYQYFLHVVPTTYIAPRSKPLHTNQYSVTHYTRVLEHNRGVPGIFFKFDLDPMCLTIHQRTTSLLQFLIRCVGVVGGVFVCMGWAVKITSRAVDVVSGADKQNGLVAAEATGVGASLRKKWGGGELRSRVVRSGQGWVVEGGSPYSSYANTPVSGTFSTASPSHPPSPFIHGNGSHTPALSPNPASYGGLARSPGMPPSSSPRIPSSGPPSNALSPGVANASPHPPSPGLSANGHYAVFPPTPNPANGFGNGFPRSPIPGSPGFASHQAPPPPPPMMRRESGLRHSSSGSIDGKKDD</sequence>
<dbReference type="GO" id="GO:0000139">
    <property type="term" value="C:Golgi membrane"/>
    <property type="evidence" value="ECO:0007669"/>
    <property type="project" value="TreeGrafter"/>
</dbReference>
<feature type="compositionally biased region" description="Low complexity" evidence="5">
    <location>
        <begin position="454"/>
        <end position="464"/>
    </location>
</feature>
<dbReference type="Pfam" id="PF13850">
    <property type="entry name" value="ERGIC_N"/>
    <property type="match status" value="1"/>
</dbReference>
<dbReference type="STRING" id="92696.A0A4R0RA25"/>
<dbReference type="GO" id="GO:0006890">
    <property type="term" value="P:retrograde vesicle-mediated transport, Golgi to endoplasmic reticulum"/>
    <property type="evidence" value="ECO:0007669"/>
    <property type="project" value="TreeGrafter"/>
</dbReference>
<evidence type="ECO:0000259" key="8">
    <source>
        <dbReference type="Pfam" id="PF13850"/>
    </source>
</evidence>
<feature type="region of interest" description="Disordered" evidence="5">
    <location>
        <begin position="408"/>
        <end position="550"/>
    </location>
</feature>
<dbReference type="InterPro" id="IPR012936">
    <property type="entry name" value="Erv_C"/>
</dbReference>
<evidence type="ECO:0000259" key="7">
    <source>
        <dbReference type="Pfam" id="PF07970"/>
    </source>
</evidence>
<dbReference type="AlphaFoldDB" id="A0A4R0RA25"/>
<keyword evidence="10" id="KW-1185">Reference proteome</keyword>
<feature type="compositionally biased region" description="Polar residues" evidence="5">
    <location>
        <begin position="427"/>
        <end position="437"/>
    </location>
</feature>
<dbReference type="Proteomes" id="UP000292702">
    <property type="component" value="Unassembled WGS sequence"/>
</dbReference>
<dbReference type="PANTHER" id="PTHR10984:SF81">
    <property type="entry name" value="ER-DERIVED VESICLES PROTEIN ERV41"/>
    <property type="match status" value="1"/>
</dbReference>
<dbReference type="InterPro" id="IPR039542">
    <property type="entry name" value="Erv_N"/>
</dbReference>
<evidence type="ECO:0000256" key="1">
    <source>
        <dbReference type="ARBA" id="ARBA00004370"/>
    </source>
</evidence>
<proteinExistence type="predicted"/>
<evidence type="ECO:0008006" key="11">
    <source>
        <dbReference type="Google" id="ProtNLM"/>
    </source>
</evidence>
<evidence type="ECO:0000256" key="2">
    <source>
        <dbReference type="ARBA" id="ARBA00022692"/>
    </source>
</evidence>
<feature type="transmembrane region" description="Helical" evidence="6">
    <location>
        <begin position="47"/>
        <end position="64"/>
    </location>
</feature>
<comment type="caution">
    <text evidence="9">The sequence shown here is derived from an EMBL/GenBank/DDBJ whole genome shotgun (WGS) entry which is preliminary data.</text>
</comment>
<evidence type="ECO:0000256" key="6">
    <source>
        <dbReference type="SAM" id="Phobius"/>
    </source>
</evidence>
<keyword evidence="2 6" id="KW-0812">Transmembrane</keyword>
<dbReference type="EMBL" id="RWJN01000602">
    <property type="protein sequence ID" value="TCD60408.1"/>
    <property type="molecule type" value="Genomic_DNA"/>
</dbReference>
<evidence type="ECO:0000313" key="9">
    <source>
        <dbReference type="EMBL" id="TCD60408.1"/>
    </source>
</evidence>
<dbReference type="GO" id="GO:0030134">
    <property type="term" value="C:COPII-coated ER to Golgi transport vesicle"/>
    <property type="evidence" value="ECO:0007669"/>
    <property type="project" value="TreeGrafter"/>
</dbReference>
<accession>A0A4R0RA25</accession>
<dbReference type="InterPro" id="IPR045888">
    <property type="entry name" value="Erv"/>
</dbReference>
<feature type="domain" description="Endoplasmic reticulum vesicle transporter N-terminal" evidence="8">
    <location>
        <begin position="28"/>
        <end position="115"/>
    </location>
</feature>
<dbReference type="Pfam" id="PF07970">
    <property type="entry name" value="COPIIcoated_ERV"/>
    <property type="match status" value="1"/>
</dbReference>
<dbReference type="OrthoDB" id="5541786at2759"/>
<gene>
    <name evidence="9" type="ORF">EIP91_010223</name>
</gene>
<name>A0A4R0RA25_9APHY</name>
<dbReference type="PANTHER" id="PTHR10984">
    <property type="entry name" value="ENDOPLASMIC RETICULUM-GOLGI INTERMEDIATE COMPARTMENT PROTEIN"/>
    <property type="match status" value="1"/>
</dbReference>
<keyword evidence="4 6" id="KW-0472">Membrane</keyword>
<protein>
    <recommendedName>
        <fullName evidence="11">Endoplasmic reticulum-Golgi intermediate compartment protein 2</fullName>
    </recommendedName>
</protein>
<comment type="subcellular location">
    <subcellularLocation>
        <location evidence="1">Membrane</location>
    </subcellularLocation>
</comment>
<evidence type="ECO:0000256" key="5">
    <source>
        <dbReference type="SAM" id="MobiDB-lite"/>
    </source>
</evidence>
<organism evidence="9 10">
    <name type="scientific">Steccherinum ochraceum</name>
    <dbReference type="NCBI Taxonomy" id="92696"/>
    <lineage>
        <taxon>Eukaryota</taxon>
        <taxon>Fungi</taxon>
        <taxon>Dikarya</taxon>
        <taxon>Basidiomycota</taxon>
        <taxon>Agaricomycotina</taxon>
        <taxon>Agaricomycetes</taxon>
        <taxon>Polyporales</taxon>
        <taxon>Steccherinaceae</taxon>
        <taxon>Steccherinum</taxon>
    </lineage>
</organism>
<reference evidence="9 10" key="1">
    <citation type="submission" date="2018-11" db="EMBL/GenBank/DDBJ databases">
        <title>Genome assembly of Steccherinum ochraceum LE-BIN_3174, the white-rot fungus of the Steccherinaceae family (The Residual Polyporoid clade, Polyporales, Basidiomycota).</title>
        <authorList>
            <person name="Fedorova T.V."/>
            <person name="Glazunova O.A."/>
            <person name="Landesman E.O."/>
            <person name="Moiseenko K.V."/>
            <person name="Psurtseva N.V."/>
            <person name="Savinova O.S."/>
            <person name="Shakhova N.V."/>
            <person name="Tyazhelova T.V."/>
            <person name="Vasina D.V."/>
        </authorList>
    </citation>
    <scope>NUCLEOTIDE SEQUENCE [LARGE SCALE GENOMIC DNA]</scope>
    <source>
        <strain evidence="9 10">LE-BIN_3174</strain>
    </source>
</reference>
<feature type="domain" description="Endoplasmic reticulum vesicle transporter C-terminal" evidence="7">
    <location>
        <begin position="174"/>
        <end position="336"/>
    </location>
</feature>
<dbReference type="GO" id="GO:0005789">
    <property type="term" value="C:endoplasmic reticulum membrane"/>
    <property type="evidence" value="ECO:0007669"/>
    <property type="project" value="TreeGrafter"/>
</dbReference>
<evidence type="ECO:0000256" key="4">
    <source>
        <dbReference type="ARBA" id="ARBA00023136"/>
    </source>
</evidence>
<evidence type="ECO:0000313" key="10">
    <source>
        <dbReference type="Proteomes" id="UP000292702"/>
    </source>
</evidence>
<dbReference type="GO" id="GO:0006888">
    <property type="term" value="P:endoplasmic reticulum to Golgi vesicle-mediated transport"/>
    <property type="evidence" value="ECO:0007669"/>
    <property type="project" value="TreeGrafter"/>
</dbReference>